<comment type="caution">
    <text evidence="1">The sequence shown here is derived from an EMBL/GenBank/DDBJ whole genome shotgun (WGS) entry which is preliminary data.</text>
</comment>
<sequence>MAQNVFTGGKTIPKTVIYIKNTKGSMIINSDGQKGRVLPYQSAWRTSYVVYDASGVAWYQVAGG</sequence>
<evidence type="ECO:0000313" key="2">
    <source>
        <dbReference type="Proteomes" id="UP000239650"/>
    </source>
</evidence>
<gene>
    <name evidence="1" type="ORF">LAS9267_00745</name>
</gene>
<organism evidence="1 2">
    <name type="scientific">Latilactobacillus sakei</name>
    <name type="common">Lactobacillus sakei</name>
    <dbReference type="NCBI Taxonomy" id="1599"/>
    <lineage>
        <taxon>Bacteria</taxon>
        <taxon>Bacillati</taxon>
        <taxon>Bacillota</taxon>
        <taxon>Bacilli</taxon>
        <taxon>Lactobacillales</taxon>
        <taxon>Lactobacillaceae</taxon>
        <taxon>Latilactobacillus</taxon>
    </lineage>
</organism>
<dbReference type="GeneID" id="57132497"/>
<accession>A0AAE8J4C8</accession>
<evidence type="ECO:0000313" key="1">
    <source>
        <dbReference type="EMBL" id="SPE20363.1"/>
    </source>
</evidence>
<dbReference type="AlphaFoldDB" id="A0AAE8J4C8"/>
<dbReference type="RefSeq" id="WP_061827332.1">
    <property type="nucleotide sequence ID" value="NZ_CP046037.1"/>
</dbReference>
<protein>
    <submittedName>
        <fullName evidence="1">Uncharacterized protein</fullName>
    </submittedName>
</protein>
<proteinExistence type="predicted"/>
<dbReference type="EMBL" id="OKRC01000003">
    <property type="protein sequence ID" value="SPE20363.1"/>
    <property type="molecule type" value="Genomic_DNA"/>
</dbReference>
<reference evidence="1 2" key="1">
    <citation type="submission" date="2018-02" db="EMBL/GenBank/DDBJ databases">
        <authorList>
            <person name="Rodrigo-Torres L."/>
            <person name="Arahal R. D."/>
            <person name="Lucena T."/>
        </authorList>
    </citation>
    <scope>NUCLEOTIDE SEQUENCE [LARGE SCALE GENOMIC DNA]</scope>
    <source>
        <strain evidence="1 2">CECT 9267</strain>
    </source>
</reference>
<dbReference type="Proteomes" id="UP000239650">
    <property type="component" value="Unassembled WGS sequence"/>
</dbReference>
<name>A0AAE8J4C8_LATSK</name>